<comment type="caution">
    <text evidence="1">The sequence shown here is derived from an EMBL/GenBank/DDBJ whole genome shotgun (WGS) entry which is preliminary data.</text>
</comment>
<keyword evidence="2" id="KW-1185">Reference proteome</keyword>
<dbReference type="AlphaFoldDB" id="A0A9Q3BMU3"/>
<evidence type="ECO:0000313" key="1">
    <source>
        <dbReference type="EMBL" id="MBW0468884.1"/>
    </source>
</evidence>
<protein>
    <recommendedName>
        <fullName evidence="3">Reverse transcriptase domain-containing protein</fullName>
    </recommendedName>
</protein>
<proteinExistence type="predicted"/>
<gene>
    <name evidence="1" type="ORF">O181_008599</name>
</gene>
<dbReference type="EMBL" id="AVOT02002007">
    <property type="protein sequence ID" value="MBW0468884.1"/>
    <property type="molecule type" value="Genomic_DNA"/>
</dbReference>
<dbReference type="Proteomes" id="UP000765509">
    <property type="component" value="Unassembled WGS sequence"/>
</dbReference>
<evidence type="ECO:0000313" key="2">
    <source>
        <dbReference type="Proteomes" id="UP000765509"/>
    </source>
</evidence>
<dbReference type="OrthoDB" id="2515050at2759"/>
<evidence type="ECO:0008006" key="3">
    <source>
        <dbReference type="Google" id="ProtNLM"/>
    </source>
</evidence>
<organism evidence="1 2">
    <name type="scientific">Austropuccinia psidii MF-1</name>
    <dbReference type="NCBI Taxonomy" id="1389203"/>
    <lineage>
        <taxon>Eukaryota</taxon>
        <taxon>Fungi</taxon>
        <taxon>Dikarya</taxon>
        <taxon>Basidiomycota</taxon>
        <taxon>Pucciniomycotina</taxon>
        <taxon>Pucciniomycetes</taxon>
        <taxon>Pucciniales</taxon>
        <taxon>Sphaerophragmiaceae</taxon>
        <taxon>Austropuccinia</taxon>
    </lineage>
</organism>
<accession>A0A9Q3BMU3</accession>
<sequence>MLWIHVDDGTLATSSAELMELISSKLNDSLKIKWDKEVTSLVGISITPVANGFKFHQPDLISKLLSLEPSNVTTCLPLKIKCSIESLKHGVMDKEYLKHIGILLYIAQGC</sequence>
<reference evidence="1" key="1">
    <citation type="submission" date="2021-03" db="EMBL/GenBank/DDBJ databases">
        <title>Draft genome sequence of rust myrtle Austropuccinia psidii MF-1, a brazilian biotype.</title>
        <authorList>
            <person name="Quecine M.C."/>
            <person name="Pachon D.M.R."/>
            <person name="Bonatelli M.L."/>
            <person name="Correr F.H."/>
            <person name="Franceschini L.M."/>
            <person name="Leite T.F."/>
            <person name="Margarido G.R.A."/>
            <person name="Almeida C.A."/>
            <person name="Ferrarezi J.A."/>
            <person name="Labate C.A."/>
        </authorList>
    </citation>
    <scope>NUCLEOTIDE SEQUENCE</scope>
    <source>
        <strain evidence="1">MF-1</strain>
    </source>
</reference>
<name>A0A9Q3BMU3_9BASI</name>